<keyword evidence="2" id="KW-1133">Transmembrane helix</keyword>
<feature type="transmembrane region" description="Helical" evidence="2">
    <location>
        <begin position="247"/>
        <end position="271"/>
    </location>
</feature>
<dbReference type="PANTHER" id="PTHR23525">
    <property type="entry name" value="TRANSPORTER, PUTATIVE-RELATED"/>
    <property type="match status" value="1"/>
</dbReference>
<feature type="compositionally biased region" description="Polar residues" evidence="1">
    <location>
        <begin position="347"/>
        <end position="367"/>
    </location>
</feature>
<proteinExistence type="predicted"/>
<keyword evidence="2" id="KW-0472">Membrane</keyword>
<keyword evidence="4" id="KW-1185">Reference proteome</keyword>
<feature type="transmembrane region" description="Helical" evidence="2">
    <location>
        <begin position="106"/>
        <end position="132"/>
    </location>
</feature>
<accession>A0A1D3DAP9</accession>
<evidence type="ECO:0000256" key="2">
    <source>
        <dbReference type="SAM" id="Phobius"/>
    </source>
</evidence>
<evidence type="ECO:0000313" key="4">
    <source>
        <dbReference type="Proteomes" id="UP000095192"/>
    </source>
</evidence>
<organism evidence="3 4">
    <name type="scientific">Cyclospora cayetanensis</name>
    <dbReference type="NCBI Taxonomy" id="88456"/>
    <lineage>
        <taxon>Eukaryota</taxon>
        <taxon>Sar</taxon>
        <taxon>Alveolata</taxon>
        <taxon>Apicomplexa</taxon>
        <taxon>Conoidasida</taxon>
        <taxon>Coccidia</taxon>
        <taxon>Eucoccidiorida</taxon>
        <taxon>Eimeriorina</taxon>
        <taxon>Eimeriidae</taxon>
        <taxon>Cyclospora</taxon>
    </lineage>
</organism>
<dbReference type="VEuPathDB" id="ToxoDB:cyc_02332"/>
<dbReference type="PANTHER" id="PTHR23525:SF1">
    <property type="entry name" value="NODULIN-LIKE DOMAIN-CONTAINING PROTEIN"/>
    <property type="match status" value="1"/>
</dbReference>
<feature type="transmembrane region" description="Helical" evidence="2">
    <location>
        <begin position="283"/>
        <end position="305"/>
    </location>
</feature>
<reference evidence="3 4" key="1">
    <citation type="journal article" date="2016" name="BMC Genomics">
        <title>Comparative genomics reveals Cyclospora cayetanensis possesses coccidia-like metabolism and invasion components but unique surface antigens.</title>
        <authorList>
            <person name="Liu S."/>
            <person name="Wang L."/>
            <person name="Zheng H."/>
            <person name="Xu Z."/>
            <person name="Roellig D.M."/>
            <person name="Li N."/>
            <person name="Frace M.A."/>
            <person name="Tang K."/>
            <person name="Arrowood M.J."/>
            <person name="Moss D.M."/>
            <person name="Zhang L."/>
            <person name="Feng Y."/>
            <person name="Xiao L."/>
        </authorList>
    </citation>
    <scope>NUCLEOTIDE SEQUENCE [LARGE SCALE GENOMIC DNA]</scope>
    <source>
        <strain evidence="3 4">CHN_HEN01</strain>
    </source>
</reference>
<protein>
    <submittedName>
        <fullName evidence="3">Major facilitator family domain-containing protein</fullName>
    </submittedName>
</protein>
<gene>
    <name evidence="3" type="ORF">cyc_02332</name>
</gene>
<name>A0A1D3DAP9_9EIME</name>
<comment type="caution">
    <text evidence="3">The sequence shown here is derived from an EMBL/GenBank/DDBJ whole genome shotgun (WGS) entry which is preliminary data.</text>
</comment>
<dbReference type="InterPro" id="IPR036259">
    <property type="entry name" value="MFS_trans_sf"/>
</dbReference>
<dbReference type="Gene3D" id="1.20.1250.20">
    <property type="entry name" value="MFS general substrate transporter like domains"/>
    <property type="match status" value="1"/>
</dbReference>
<feature type="transmembrane region" description="Helical" evidence="2">
    <location>
        <begin position="138"/>
        <end position="156"/>
    </location>
</feature>
<evidence type="ECO:0000313" key="3">
    <source>
        <dbReference type="EMBL" id="OEH80531.1"/>
    </source>
</evidence>
<keyword evidence="2" id="KW-0812">Transmembrane</keyword>
<dbReference type="Proteomes" id="UP000095192">
    <property type="component" value="Unassembled WGS sequence"/>
</dbReference>
<feature type="region of interest" description="Disordered" evidence="1">
    <location>
        <begin position="1"/>
        <end position="21"/>
    </location>
</feature>
<feature type="region of interest" description="Disordered" evidence="1">
    <location>
        <begin position="344"/>
        <end position="387"/>
    </location>
</feature>
<feature type="compositionally biased region" description="Polar residues" evidence="1">
    <location>
        <begin position="11"/>
        <end position="21"/>
    </location>
</feature>
<sequence>MDALGTEKQQEPSVASYPTSHSLSHAEAATTPVAAAAQLEATADGRAAASTASRDSFYAAFPPTAEATLLSPVVESARTCSGPIFDMYIFLLGNHSNKWVGNTESLSGIVSLIVAAPAVCIVGLLASVLSFWGVSTNSFLLIIPSLILWGLFYEASNGATGAIFTDSLTRAGLLHFSCASFVLALWMNRDDAKCFDCALTTADGWFLQCLRSVPYIISISDFVRSMGAGMTVKFFPLFFSNDYNLSPIHLCLLSISYAFSVAIFIFFASTLSKHIGRALTSQLFSLLGLLALTAMCYLEDLRFLIAAHLLRGGMQNANYPLDRSMIVDFSKSSAFLGGILADKDYSEQTPPTESESARNMESASLTDSPPIENWDCPDDAPFWRSREGSNLSVKAPLRAEYEYPMKGKQHLQQAREPLLPDV</sequence>
<dbReference type="InParanoid" id="A0A1D3DAP9"/>
<dbReference type="VEuPathDB" id="ToxoDB:LOC34619204"/>
<evidence type="ECO:0000256" key="1">
    <source>
        <dbReference type="SAM" id="MobiDB-lite"/>
    </source>
</evidence>
<feature type="transmembrane region" description="Helical" evidence="2">
    <location>
        <begin position="168"/>
        <end position="186"/>
    </location>
</feature>
<dbReference type="SUPFAM" id="SSF103473">
    <property type="entry name" value="MFS general substrate transporter"/>
    <property type="match status" value="1"/>
</dbReference>
<dbReference type="AlphaFoldDB" id="A0A1D3DAP9"/>
<dbReference type="EMBL" id="JROU02000048">
    <property type="protein sequence ID" value="OEH80531.1"/>
    <property type="molecule type" value="Genomic_DNA"/>
</dbReference>